<name>A0ABR8NTL0_9MICO</name>
<evidence type="ECO:0000313" key="2">
    <source>
        <dbReference type="Proteomes" id="UP000598426"/>
    </source>
</evidence>
<reference evidence="1 2" key="1">
    <citation type="submission" date="2020-09" db="EMBL/GenBank/DDBJ databases">
        <title>Isolation and identification of active actinomycetes.</title>
        <authorList>
            <person name="Li X."/>
        </authorList>
    </citation>
    <scope>NUCLEOTIDE SEQUENCE [LARGE SCALE GENOMIC DNA]</scope>
    <source>
        <strain evidence="1 2">NEAU-LLC</strain>
    </source>
</reference>
<dbReference type="Proteomes" id="UP000598426">
    <property type="component" value="Unassembled WGS sequence"/>
</dbReference>
<dbReference type="RefSeq" id="WP_191173555.1">
    <property type="nucleotide sequence ID" value="NZ_JACXZS010000023.1"/>
</dbReference>
<proteinExistence type="predicted"/>
<evidence type="ECO:0000313" key="1">
    <source>
        <dbReference type="EMBL" id="MBD3943960.1"/>
    </source>
</evidence>
<keyword evidence="2" id="KW-1185">Reference proteome</keyword>
<accession>A0ABR8NTL0</accession>
<organism evidence="1 2">
    <name type="scientific">Microbacterium helvum</name>
    <dbReference type="NCBI Taxonomy" id="2773713"/>
    <lineage>
        <taxon>Bacteria</taxon>
        <taxon>Bacillati</taxon>
        <taxon>Actinomycetota</taxon>
        <taxon>Actinomycetes</taxon>
        <taxon>Micrococcales</taxon>
        <taxon>Microbacteriaceae</taxon>
        <taxon>Microbacterium</taxon>
    </lineage>
</organism>
<gene>
    <name evidence="1" type="ORF">IF188_19900</name>
</gene>
<evidence type="ECO:0008006" key="3">
    <source>
        <dbReference type="Google" id="ProtNLM"/>
    </source>
</evidence>
<comment type="caution">
    <text evidence="1">The sequence shown here is derived from an EMBL/GenBank/DDBJ whole genome shotgun (WGS) entry which is preliminary data.</text>
</comment>
<protein>
    <recommendedName>
        <fullName evidence="3">Nucleotidyl transferase</fullName>
    </recommendedName>
</protein>
<dbReference type="EMBL" id="JACXZS010000023">
    <property type="protein sequence ID" value="MBD3943960.1"/>
    <property type="molecule type" value="Genomic_DNA"/>
</dbReference>
<sequence>MGTSLDRDDIIGGLRELIAELRAAHEVAGIRLVGGAALALRYFDRGTTQDLDSLHVQPGSDEAVAAAAARVAAAHGWDPTWLNFAVEQADALPTFGRRAVEWDTIYERGGIVVQVASKETLLAMKLRANRPGRDTNDIRQLLSLCEVSTLEAAEELYEDFYPGDGLTDRAIGMVERILDGGLPEHVQSPGRINL</sequence>